<evidence type="ECO:0000256" key="1">
    <source>
        <dbReference type="ARBA" id="ARBA00008356"/>
    </source>
</evidence>
<dbReference type="GO" id="GO:0005634">
    <property type="term" value="C:nucleus"/>
    <property type="evidence" value="ECO:0007669"/>
    <property type="project" value="TreeGrafter"/>
</dbReference>
<name>A0A9N9DEE0_9GLOM</name>
<reference evidence="5" key="1">
    <citation type="submission" date="2021-06" db="EMBL/GenBank/DDBJ databases">
        <authorList>
            <person name="Kallberg Y."/>
            <person name="Tangrot J."/>
            <person name="Rosling A."/>
        </authorList>
    </citation>
    <scope>NUCLEOTIDE SEQUENCE</scope>
    <source>
        <strain evidence="5">CL551</strain>
    </source>
</reference>
<keyword evidence="6" id="KW-1185">Reference proteome</keyword>
<dbReference type="Gene3D" id="1.10.10.1420">
    <property type="entry name" value="DNA replication factor Cdt1, C-terminal WH domain"/>
    <property type="match status" value="1"/>
</dbReference>
<dbReference type="PANTHER" id="PTHR28637">
    <property type="entry name" value="DNA REPLICATION FACTOR CDT1"/>
    <property type="match status" value="1"/>
</dbReference>
<evidence type="ECO:0000259" key="4">
    <source>
        <dbReference type="Pfam" id="PF16679"/>
    </source>
</evidence>
<evidence type="ECO:0000256" key="2">
    <source>
        <dbReference type="ARBA" id="ARBA00023306"/>
    </source>
</evidence>
<dbReference type="InterPro" id="IPR032054">
    <property type="entry name" value="Cdt1_C"/>
</dbReference>
<protein>
    <submittedName>
        <fullName evidence="5">9774_t:CDS:1</fullName>
    </submittedName>
</protein>
<keyword evidence="2" id="KW-0131">Cell cycle</keyword>
<dbReference type="GO" id="GO:0000076">
    <property type="term" value="P:DNA replication checkpoint signaling"/>
    <property type="evidence" value="ECO:0007669"/>
    <property type="project" value="TreeGrafter"/>
</dbReference>
<evidence type="ECO:0000313" key="6">
    <source>
        <dbReference type="Proteomes" id="UP000789342"/>
    </source>
</evidence>
<comment type="caution">
    <text evidence="5">The sequence shown here is derived from an EMBL/GenBank/DDBJ whole genome shotgun (WGS) entry which is preliminary data.</text>
</comment>
<dbReference type="OrthoDB" id="341730at2759"/>
<dbReference type="InterPro" id="IPR045173">
    <property type="entry name" value="Cdt1"/>
</dbReference>
<organism evidence="5 6">
    <name type="scientific">Acaulospora morrowiae</name>
    <dbReference type="NCBI Taxonomy" id="94023"/>
    <lineage>
        <taxon>Eukaryota</taxon>
        <taxon>Fungi</taxon>
        <taxon>Fungi incertae sedis</taxon>
        <taxon>Mucoromycota</taxon>
        <taxon>Glomeromycotina</taxon>
        <taxon>Glomeromycetes</taxon>
        <taxon>Diversisporales</taxon>
        <taxon>Acaulosporaceae</taxon>
        <taxon>Acaulospora</taxon>
    </lineage>
</organism>
<feature type="region of interest" description="Disordered" evidence="3">
    <location>
        <begin position="111"/>
        <end position="142"/>
    </location>
</feature>
<comment type="similarity">
    <text evidence="1">Belongs to the Cdt1 family.</text>
</comment>
<sequence length="394" mass="44932">MYVGLISRRELNQHPFNYVDRTNASSIALIEQTSLRKMGKIQRKNENKQRVTNFFASTKTRSVNATKGSKPLEVVRPKEKVARSKENGTFPEENVVPLEVKVAAPEEKVTFPKEKVSPPKEKVSPPKEKVSTPKEKVSTPKEKVSTPKEKVVFLEEKVTASKEKVVVLEEKVAPVSPPKRHNLEHKLKHKKGALEQTRITSFATLMKFASKKNEGSNTKTKASFSYSKFQRAPFSKKKDNVIKTISTRVPSRKQNKSDLAQRRKALRERVRAKDQRTIEETLQGSNLSEKHQRVMLSRLIDMTDSISFLYMTSKKNVMYITDLAVKLKESSNVPLSQGEIIEHIELLSEIAPDWCKLSYSLERKKLVTINHSISVNEVLKLIQGRMDNILKQTL</sequence>
<dbReference type="AlphaFoldDB" id="A0A9N9DEE0"/>
<accession>A0A9N9DEE0</accession>
<dbReference type="Pfam" id="PF16679">
    <property type="entry name" value="CDT1_C"/>
    <property type="match status" value="1"/>
</dbReference>
<dbReference type="GO" id="GO:0000278">
    <property type="term" value="P:mitotic cell cycle"/>
    <property type="evidence" value="ECO:0007669"/>
    <property type="project" value="TreeGrafter"/>
</dbReference>
<dbReference type="GO" id="GO:0030174">
    <property type="term" value="P:regulation of DNA-templated DNA replication initiation"/>
    <property type="evidence" value="ECO:0007669"/>
    <property type="project" value="InterPro"/>
</dbReference>
<dbReference type="EMBL" id="CAJVPV010008835">
    <property type="protein sequence ID" value="CAG8635220.1"/>
    <property type="molecule type" value="Genomic_DNA"/>
</dbReference>
<dbReference type="GO" id="GO:0003677">
    <property type="term" value="F:DNA binding"/>
    <property type="evidence" value="ECO:0007669"/>
    <property type="project" value="InterPro"/>
</dbReference>
<dbReference type="GO" id="GO:0070182">
    <property type="term" value="F:DNA polymerase binding"/>
    <property type="evidence" value="ECO:0007669"/>
    <property type="project" value="TreeGrafter"/>
</dbReference>
<proteinExistence type="inferred from homology"/>
<dbReference type="PANTHER" id="PTHR28637:SF1">
    <property type="entry name" value="DNA REPLICATION FACTOR CDT1"/>
    <property type="match status" value="1"/>
</dbReference>
<evidence type="ECO:0000256" key="3">
    <source>
        <dbReference type="SAM" id="MobiDB-lite"/>
    </source>
</evidence>
<dbReference type="InterPro" id="IPR038090">
    <property type="entry name" value="Cdt1_C_WH_dom_sf"/>
</dbReference>
<evidence type="ECO:0000313" key="5">
    <source>
        <dbReference type="EMBL" id="CAG8635220.1"/>
    </source>
</evidence>
<dbReference type="GO" id="GO:0071163">
    <property type="term" value="P:DNA replication preinitiation complex assembly"/>
    <property type="evidence" value="ECO:0007669"/>
    <property type="project" value="InterPro"/>
</dbReference>
<feature type="compositionally biased region" description="Basic and acidic residues" evidence="3">
    <location>
        <begin position="255"/>
        <end position="271"/>
    </location>
</feature>
<dbReference type="Proteomes" id="UP000789342">
    <property type="component" value="Unassembled WGS sequence"/>
</dbReference>
<gene>
    <name evidence="5" type="ORF">AMORRO_LOCUS9273</name>
</gene>
<feature type="domain" description="DNA replication factor Cdt1 C-terminal" evidence="4">
    <location>
        <begin position="266"/>
        <end position="357"/>
    </location>
</feature>
<feature type="region of interest" description="Disordered" evidence="3">
    <location>
        <begin position="249"/>
        <end position="271"/>
    </location>
</feature>